<proteinExistence type="predicted"/>
<accession>A0A556AE93</accession>
<dbReference type="OrthoDB" id="573392at2"/>
<dbReference type="AlphaFoldDB" id="A0A556AE93"/>
<dbReference type="Proteomes" id="UP000318405">
    <property type="component" value="Unassembled WGS sequence"/>
</dbReference>
<dbReference type="SUPFAM" id="SSF54292">
    <property type="entry name" value="2Fe-2S ferredoxin-like"/>
    <property type="match status" value="1"/>
</dbReference>
<dbReference type="GO" id="GO:0016491">
    <property type="term" value="F:oxidoreductase activity"/>
    <property type="evidence" value="ECO:0007669"/>
    <property type="project" value="UniProtKB-KW"/>
</dbReference>
<evidence type="ECO:0000313" key="3">
    <source>
        <dbReference type="Proteomes" id="UP000318405"/>
    </source>
</evidence>
<organism evidence="2 3">
    <name type="scientific">Verticiella sediminum</name>
    <dbReference type="NCBI Taxonomy" id="1247510"/>
    <lineage>
        <taxon>Bacteria</taxon>
        <taxon>Pseudomonadati</taxon>
        <taxon>Pseudomonadota</taxon>
        <taxon>Betaproteobacteria</taxon>
        <taxon>Burkholderiales</taxon>
        <taxon>Alcaligenaceae</taxon>
        <taxon>Verticiella</taxon>
    </lineage>
</organism>
<dbReference type="EMBL" id="VLTJ01000037">
    <property type="protein sequence ID" value="TSH91211.1"/>
    <property type="molecule type" value="Genomic_DNA"/>
</dbReference>
<name>A0A556AE93_9BURK</name>
<dbReference type="InterPro" id="IPR042204">
    <property type="entry name" value="2Fe-2S-bd_N"/>
</dbReference>
<keyword evidence="3" id="KW-1185">Reference proteome</keyword>
<dbReference type="GO" id="GO:0051536">
    <property type="term" value="F:iron-sulfur cluster binding"/>
    <property type="evidence" value="ECO:0007669"/>
    <property type="project" value="InterPro"/>
</dbReference>
<dbReference type="InterPro" id="IPR036010">
    <property type="entry name" value="2Fe-2S_ferredoxin-like_sf"/>
</dbReference>
<sequence length="102" mass="11037">MFKRLEAMPGQPARPVVHIDFTGVTVPCRAGDSVAVALLASGHEVCRTTVVGGVPRGPYCMMGVCYDCLVTIDGQANRQACMTPVRDGMRVERQQRAREISS</sequence>
<dbReference type="Pfam" id="PF13510">
    <property type="entry name" value="Fer2_4"/>
    <property type="match status" value="1"/>
</dbReference>
<evidence type="ECO:0000256" key="1">
    <source>
        <dbReference type="ARBA" id="ARBA00023002"/>
    </source>
</evidence>
<evidence type="ECO:0000313" key="2">
    <source>
        <dbReference type="EMBL" id="TSH91211.1"/>
    </source>
</evidence>
<comment type="caution">
    <text evidence="2">The sequence shown here is derived from an EMBL/GenBank/DDBJ whole genome shotgun (WGS) entry which is preliminary data.</text>
</comment>
<reference evidence="2 3" key="1">
    <citation type="submission" date="2019-07" db="EMBL/GenBank/DDBJ databases">
        <title>Qingshengfaniella alkalisoli gen. nov., sp. nov., isolated from saline soil.</title>
        <authorList>
            <person name="Xu L."/>
            <person name="Huang X.-X."/>
            <person name="Sun J.-Q."/>
        </authorList>
    </citation>
    <scope>NUCLEOTIDE SEQUENCE [LARGE SCALE GENOMIC DNA]</scope>
    <source>
        <strain evidence="2 3">DSM 27279</strain>
    </source>
</reference>
<dbReference type="Gene3D" id="3.10.20.440">
    <property type="entry name" value="2Fe-2S iron-sulphur cluster binding domain, sarcosine oxidase, alpha subunit, N-terminal domain"/>
    <property type="match status" value="1"/>
</dbReference>
<keyword evidence="1" id="KW-0560">Oxidoreductase</keyword>
<dbReference type="RefSeq" id="WP_143949836.1">
    <property type="nucleotide sequence ID" value="NZ_BAABMB010000008.1"/>
</dbReference>
<protein>
    <submittedName>
        <fullName evidence="2">(2Fe-2S)-binding protein</fullName>
    </submittedName>
</protein>
<gene>
    <name evidence="2" type="ORF">FOZ76_18860</name>
</gene>